<evidence type="ECO:0000313" key="4">
    <source>
        <dbReference type="Proteomes" id="UP000327143"/>
    </source>
</evidence>
<feature type="transmembrane region" description="Helical" evidence="2">
    <location>
        <begin position="190"/>
        <end position="210"/>
    </location>
</feature>
<keyword evidence="4" id="KW-1185">Reference proteome</keyword>
<protein>
    <recommendedName>
        <fullName evidence="5">Integral membrane protein</fullName>
    </recommendedName>
</protein>
<proteinExistence type="predicted"/>
<dbReference type="EMBL" id="CP023700">
    <property type="protein sequence ID" value="QEU85724.1"/>
    <property type="molecule type" value="Genomic_DNA"/>
</dbReference>
<evidence type="ECO:0000256" key="1">
    <source>
        <dbReference type="SAM" id="MobiDB-lite"/>
    </source>
</evidence>
<keyword evidence="2" id="KW-1133">Transmembrane helix</keyword>
<keyword evidence="2" id="KW-0812">Transmembrane</keyword>
<keyword evidence="2" id="KW-0472">Membrane</keyword>
<feature type="transmembrane region" description="Helical" evidence="2">
    <location>
        <begin position="134"/>
        <end position="153"/>
    </location>
</feature>
<dbReference type="RefSeq" id="WP_016826292.1">
    <property type="nucleotide sequence ID" value="NZ_CP023700.1"/>
</dbReference>
<feature type="region of interest" description="Disordered" evidence="1">
    <location>
        <begin position="332"/>
        <end position="364"/>
    </location>
</feature>
<evidence type="ECO:0000256" key="2">
    <source>
        <dbReference type="SAM" id="Phobius"/>
    </source>
</evidence>
<name>A0ABX6AD47_STRVD</name>
<sequence>MDLEKSAPAARGDAPRAEGCLVVAVRMPVRIVALVLVVPVRMAWDALVVAGRFLNDTVFRPLGRGVSWIGRAVFVWPFVSLWRYVLVPLGRVSARLGKVLVVLPAVGLYRWVLTPLGHALTWLYARVLTPVGHAVVRALGAVGAVFAAIGAGVCAGLALLARYLVVVPSVWLYTWVLAPAGRAVARCARGLVRLVTVIVTGVGAVLYWIVRILLVLPALLVWRRVLVPVGGVLAVVAREVGEALGHAWRVAGRVSLAVGRFLGTLVRWTLVEPVRWVYRSVLTPVGHVVRDTVLRPAAGAARRAGRAVREALAAARTTARQVRADVRRMFLGEAEPPRPGGTRKPVRARGTRRAGEGTDTLTRS</sequence>
<feature type="transmembrane region" description="Helical" evidence="2">
    <location>
        <begin position="66"/>
        <end position="86"/>
    </location>
</feature>
<feature type="transmembrane region" description="Helical" evidence="2">
    <location>
        <begin position="92"/>
        <end position="113"/>
    </location>
</feature>
<dbReference type="Proteomes" id="UP000327143">
    <property type="component" value="Chromosome"/>
</dbReference>
<feature type="transmembrane region" description="Helical" evidence="2">
    <location>
        <begin position="31"/>
        <end position="54"/>
    </location>
</feature>
<gene>
    <name evidence="3" type="ORF">CP969_14120</name>
</gene>
<evidence type="ECO:0008006" key="5">
    <source>
        <dbReference type="Google" id="ProtNLM"/>
    </source>
</evidence>
<accession>A0ABX6AD47</accession>
<reference evidence="3 4" key="1">
    <citation type="submission" date="2017-09" db="EMBL/GenBank/DDBJ databases">
        <authorList>
            <person name="Lee N."/>
            <person name="Cho B.-K."/>
        </authorList>
    </citation>
    <scope>NUCLEOTIDE SEQUENCE [LARGE SCALE GENOMIC DNA]</scope>
    <source>
        <strain evidence="3 4">ATCC 39115</strain>
    </source>
</reference>
<evidence type="ECO:0000313" key="3">
    <source>
        <dbReference type="EMBL" id="QEU85724.1"/>
    </source>
</evidence>
<organism evidence="3 4">
    <name type="scientific">Streptomyces viridosporus T7A</name>
    <dbReference type="NCBI Taxonomy" id="665577"/>
    <lineage>
        <taxon>Bacteria</taxon>
        <taxon>Bacillati</taxon>
        <taxon>Actinomycetota</taxon>
        <taxon>Actinomycetes</taxon>
        <taxon>Kitasatosporales</taxon>
        <taxon>Streptomycetaceae</taxon>
        <taxon>Streptomyces</taxon>
    </lineage>
</organism>